<dbReference type="AlphaFoldDB" id="A0A2I2ZB78"/>
<dbReference type="EMBL" id="CABD030067628">
    <property type="status" value="NOT_ANNOTATED_CDS"/>
    <property type="molecule type" value="Genomic_DNA"/>
</dbReference>
<evidence type="ECO:0000313" key="4">
    <source>
        <dbReference type="Ensembl" id="ENSGGOP00000044427.1"/>
    </source>
</evidence>
<evidence type="ECO:0000313" key="5">
    <source>
        <dbReference type="Proteomes" id="UP000001519"/>
    </source>
</evidence>
<proteinExistence type="predicted"/>
<dbReference type="GeneTree" id="ENSGT00940000157252"/>
<dbReference type="EMBL" id="CABD030067627">
    <property type="status" value="NOT_ANNOTATED_CDS"/>
    <property type="molecule type" value="Genomic_DNA"/>
</dbReference>
<accession>A0A2I2ZB78</accession>
<dbReference type="SMART" id="SM00552">
    <property type="entry name" value="ADEAMc"/>
    <property type="match status" value="1"/>
</dbReference>
<dbReference type="Pfam" id="PF02137">
    <property type="entry name" value="A_deamin"/>
    <property type="match status" value="1"/>
</dbReference>
<reference evidence="4" key="4">
    <citation type="submission" date="2025-09" db="UniProtKB">
        <authorList>
            <consortium name="Ensembl"/>
        </authorList>
    </citation>
    <scope>IDENTIFICATION</scope>
</reference>
<dbReference type="Ensembl" id="ENSGGOT00000060519.1">
    <property type="protein sequence ID" value="ENSGGOP00000044427.1"/>
    <property type="gene ID" value="ENSGGOG00000003165.3"/>
</dbReference>
<reference evidence="5" key="1">
    <citation type="submission" date="2011-05" db="EMBL/GenBank/DDBJ databases">
        <title>Insights into the evolution of the great apes provided by the gorilla genome.</title>
        <authorList>
            <person name="Scally A."/>
        </authorList>
    </citation>
    <scope>NUCLEOTIDE SEQUENCE [LARGE SCALE GENOMIC DNA]</scope>
</reference>
<dbReference type="GO" id="GO:0006396">
    <property type="term" value="P:RNA processing"/>
    <property type="evidence" value="ECO:0007669"/>
    <property type="project" value="InterPro"/>
</dbReference>
<reference evidence="4 5" key="2">
    <citation type="journal article" date="2012" name="Nature">
        <title>Insights into hominid evolution from the gorilla genome sequence.</title>
        <authorList>
            <person name="Scally A."/>
            <person name="Dutheil J.Y."/>
            <person name="Hillier L.W."/>
            <person name="Jordan G.E."/>
            <person name="Goodhead I."/>
            <person name="Herrero J."/>
            <person name="Hobolth A."/>
            <person name="Lappalainen T."/>
            <person name="Mailund T."/>
            <person name="Marques-Bonet T."/>
            <person name="McCarthy S."/>
            <person name="Montgomery S.H."/>
            <person name="Schwalie P.C."/>
            <person name="Tang Y.A."/>
            <person name="Ward M.C."/>
            <person name="Xue Y."/>
            <person name="Yngvadottir B."/>
            <person name="Alkan C."/>
            <person name="Andersen L.N."/>
            <person name="Ayub Q."/>
            <person name="Ball E.V."/>
            <person name="Beal K."/>
            <person name="Bradley B.J."/>
            <person name="Chen Y."/>
            <person name="Clee C.M."/>
            <person name="Fitzgerald S."/>
            <person name="Graves T.A."/>
            <person name="Gu Y."/>
            <person name="Heath P."/>
            <person name="Heger A."/>
            <person name="Karakoc E."/>
            <person name="Kolb-Kokocinski A."/>
            <person name="Laird G.K."/>
            <person name="Lunter G."/>
            <person name="Meader S."/>
            <person name="Mort M."/>
            <person name="Mullikin J.C."/>
            <person name="Munch K."/>
            <person name="O'Connor T.D."/>
            <person name="Phillips A.D."/>
            <person name="Prado-Martinez J."/>
            <person name="Rogers A.S."/>
            <person name="Sajjadian S."/>
            <person name="Schmidt D."/>
            <person name="Shaw K."/>
            <person name="Simpson J.T."/>
            <person name="Stenson P.D."/>
            <person name="Turner D.J."/>
            <person name="Vigilant L."/>
            <person name="Vilella A.J."/>
            <person name="Whitener W."/>
            <person name="Zhu B."/>
            <person name="Cooper D.N."/>
            <person name="de Jong P."/>
            <person name="Dermitzakis E.T."/>
            <person name="Eichler E.E."/>
            <person name="Flicek P."/>
            <person name="Goldman N."/>
            <person name="Mundy N.I."/>
            <person name="Ning Z."/>
            <person name="Odom D.T."/>
            <person name="Ponting C.P."/>
            <person name="Quail M.A."/>
            <person name="Ryder O.A."/>
            <person name="Searle S.M."/>
            <person name="Warren W.C."/>
            <person name="Wilson R.K."/>
            <person name="Schierup M.H."/>
            <person name="Rogers J."/>
            <person name="Tyler-Smith C."/>
            <person name="Durbin R."/>
        </authorList>
    </citation>
    <scope>NUCLEOTIDE SEQUENCE [LARGE SCALE GENOMIC DNA]</scope>
</reference>
<dbReference type="EMBL" id="CABD030067623">
    <property type="status" value="NOT_ANNOTATED_CDS"/>
    <property type="molecule type" value="Genomic_DNA"/>
</dbReference>
<gene>
    <name evidence="4" type="primary">ADARB2</name>
</gene>
<dbReference type="GO" id="GO:0003723">
    <property type="term" value="F:RNA binding"/>
    <property type="evidence" value="ECO:0007669"/>
    <property type="project" value="UniProtKB-KW"/>
</dbReference>
<dbReference type="Proteomes" id="UP000001519">
    <property type="component" value="Chromosome 10"/>
</dbReference>
<reference evidence="4" key="3">
    <citation type="submission" date="2025-08" db="UniProtKB">
        <authorList>
            <consortium name="Ensembl"/>
        </authorList>
    </citation>
    <scope>IDENTIFICATION</scope>
</reference>
<dbReference type="EMBL" id="CABD030067626">
    <property type="status" value="NOT_ANNOTATED_CDS"/>
    <property type="molecule type" value="Genomic_DNA"/>
</dbReference>
<dbReference type="EMBL" id="CABD030067620">
    <property type="status" value="NOT_ANNOTATED_CDS"/>
    <property type="molecule type" value="Genomic_DNA"/>
</dbReference>
<name>A0A2I2ZB78_GORGO</name>
<organism evidence="4 5">
    <name type="scientific">Gorilla gorilla gorilla</name>
    <name type="common">Western lowland gorilla</name>
    <dbReference type="NCBI Taxonomy" id="9595"/>
    <lineage>
        <taxon>Eukaryota</taxon>
        <taxon>Metazoa</taxon>
        <taxon>Chordata</taxon>
        <taxon>Craniata</taxon>
        <taxon>Vertebrata</taxon>
        <taxon>Euteleostomi</taxon>
        <taxon>Mammalia</taxon>
        <taxon>Eutheria</taxon>
        <taxon>Euarchontoglires</taxon>
        <taxon>Primates</taxon>
        <taxon>Haplorrhini</taxon>
        <taxon>Catarrhini</taxon>
        <taxon>Hominidae</taxon>
        <taxon>Gorilla</taxon>
    </lineage>
</organism>
<dbReference type="PROSITE" id="PS50141">
    <property type="entry name" value="A_DEAMIN_EDITASE"/>
    <property type="match status" value="1"/>
</dbReference>
<feature type="region of interest" description="Disordered" evidence="2">
    <location>
        <begin position="1"/>
        <end position="61"/>
    </location>
</feature>
<dbReference type="EMBL" id="CABD030067625">
    <property type="status" value="NOT_ANNOTATED_CDS"/>
    <property type="molecule type" value="Genomic_DNA"/>
</dbReference>
<dbReference type="PANTHER" id="PTHR10910:SF17">
    <property type="entry name" value="DOUBLE-STRANDED RNA-SPECIFIC EDITASE B2"/>
    <property type="match status" value="1"/>
</dbReference>
<keyword evidence="5" id="KW-1185">Reference proteome</keyword>
<dbReference type="InterPro" id="IPR002466">
    <property type="entry name" value="A_deamin"/>
</dbReference>
<evidence type="ECO:0000256" key="1">
    <source>
        <dbReference type="ARBA" id="ARBA00022884"/>
    </source>
</evidence>
<dbReference type="Bgee" id="ENSGGOG00000003165">
    <property type="expression patterns" value="Expressed in heart and 3 other cell types or tissues"/>
</dbReference>
<dbReference type="GO" id="GO:0004000">
    <property type="term" value="F:adenosine deaminase activity"/>
    <property type="evidence" value="ECO:0007669"/>
    <property type="project" value="InterPro"/>
</dbReference>
<dbReference type="EMBL" id="CABD030067629">
    <property type="status" value="NOT_ANNOTATED_CDS"/>
    <property type="molecule type" value="Genomic_DNA"/>
</dbReference>
<feature type="domain" description="A to I editase" evidence="3">
    <location>
        <begin position="70"/>
        <end position="244"/>
    </location>
</feature>
<keyword evidence="1" id="KW-0694">RNA-binding</keyword>
<evidence type="ECO:0000256" key="2">
    <source>
        <dbReference type="SAM" id="MobiDB-lite"/>
    </source>
</evidence>
<dbReference type="EMBL" id="CABD030067621">
    <property type="status" value="NOT_ANNOTATED_CDS"/>
    <property type="molecule type" value="Genomic_DNA"/>
</dbReference>
<protein>
    <submittedName>
        <fullName evidence="4">Adenosine deaminase RNA specific B2 (inactive)</fullName>
    </submittedName>
</protein>
<dbReference type="EMBL" id="CABD030067624">
    <property type="status" value="NOT_ANNOTATED_CDS"/>
    <property type="molecule type" value="Genomic_DNA"/>
</dbReference>
<dbReference type="PANTHER" id="PTHR10910">
    <property type="entry name" value="EUKARYOTE SPECIFIC DSRNA BINDING PROTEIN"/>
    <property type="match status" value="1"/>
</dbReference>
<evidence type="ECO:0000259" key="3">
    <source>
        <dbReference type="PROSITE" id="PS50141"/>
    </source>
</evidence>
<sequence length="248" mass="26707">TGLWSPVPGNSVPRAPVMAGLGLGHSQGAPQGPHDGKTDRSSGPGRRGTERTRLPGLLGGAPLTAGSPHRWNILGLQGALLSHFVEPVYLQSIVVGSLHHTGHLARVMSHRMEGVGQLPASYRHNRPLLSGVSDAEARQPGKSPPFSMNWVVGSADLEIINATTGRRSCGGPSRLCKHVLSARWARLYGRLSTRTPSPRDTPSMYCEAKLGAHTYQSVKQQLFKAFQKAGLGTWVRKPPEQQQFLLTL</sequence>
<dbReference type="EMBL" id="CABD030067622">
    <property type="status" value="NOT_ANNOTATED_CDS"/>
    <property type="molecule type" value="Genomic_DNA"/>
</dbReference>